<dbReference type="FunFam" id="3.30.70.270:FF:000001">
    <property type="entry name" value="Diguanylate cyclase domain protein"/>
    <property type="match status" value="1"/>
</dbReference>
<feature type="transmembrane region" description="Helical" evidence="4">
    <location>
        <begin position="291"/>
        <end position="313"/>
    </location>
</feature>
<evidence type="ECO:0000256" key="3">
    <source>
        <dbReference type="ARBA" id="ARBA00034247"/>
    </source>
</evidence>
<organism evidence="6 7">
    <name type="scientific">Photobacterium leiognathi</name>
    <dbReference type="NCBI Taxonomy" id="553611"/>
    <lineage>
        <taxon>Bacteria</taxon>
        <taxon>Pseudomonadati</taxon>
        <taxon>Pseudomonadota</taxon>
        <taxon>Gammaproteobacteria</taxon>
        <taxon>Vibrionales</taxon>
        <taxon>Vibrionaceae</taxon>
        <taxon>Photobacterium</taxon>
    </lineage>
</organism>
<evidence type="ECO:0000313" key="7">
    <source>
        <dbReference type="Proteomes" id="UP000240410"/>
    </source>
</evidence>
<comment type="cofactor">
    <cofactor evidence="1">
        <name>Mg(2+)</name>
        <dbReference type="ChEBI" id="CHEBI:18420"/>
    </cofactor>
</comment>
<dbReference type="Gene3D" id="3.30.70.270">
    <property type="match status" value="1"/>
</dbReference>
<dbReference type="AlphaFoldDB" id="A0A2T3M5J1"/>
<dbReference type="OrthoDB" id="9812260at2"/>
<evidence type="ECO:0000256" key="1">
    <source>
        <dbReference type="ARBA" id="ARBA00001946"/>
    </source>
</evidence>
<dbReference type="GO" id="GO:1902201">
    <property type="term" value="P:negative regulation of bacterial-type flagellum-dependent cell motility"/>
    <property type="evidence" value="ECO:0007669"/>
    <property type="project" value="TreeGrafter"/>
</dbReference>
<proteinExistence type="predicted"/>
<dbReference type="PANTHER" id="PTHR45138:SF9">
    <property type="entry name" value="DIGUANYLATE CYCLASE DGCM-RELATED"/>
    <property type="match status" value="1"/>
</dbReference>
<gene>
    <name evidence="6" type="ORF">CTM89_18700</name>
</gene>
<dbReference type="GO" id="GO:0043709">
    <property type="term" value="P:cell adhesion involved in single-species biofilm formation"/>
    <property type="evidence" value="ECO:0007669"/>
    <property type="project" value="TreeGrafter"/>
</dbReference>
<dbReference type="EMBL" id="PYOJ01000034">
    <property type="protein sequence ID" value="PSV87159.1"/>
    <property type="molecule type" value="Genomic_DNA"/>
</dbReference>
<evidence type="ECO:0000313" key="6">
    <source>
        <dbReference type="EMBL" id="PSV87159.1"/>
    </source>
</evidence>
<dbReference type="GO" id="GO:0005886">
    <property type="term" value="C:plasma membrane"/>
    <property type="evidence" value="ECO:0007669"/>
    <property type="project" value="TreeGrafter"/>
</dbReference>
<comment type="catalytic activity">
    <reaction evidence="3">
        <text>2 GTP = 3',3'-c-di-GMP + 2 diphosphate</text>
        <dbReference type="Rhea" id="RHEA:24898"/>
        <dbReference type="ChEBI" id="CHEBI:33019"/>
        <dbReference type="ChEBI" id="CHEBI:37565"/>
        <dbReference type="ChEBI" id="CHEBI:58805"/>
        <dbReference type="EC" id="2.7.7.65"/>
    </reaction>
</comment>
<dbReference type="GO" id="GO:0052621">
    <property type="term" value="F:diguanylate cyclase activity"/>
    <property type="evidence" value="ECO:0007669"/>
    <property type="project" value="UniProtKB-EC"/>
</dbReference>
<feature type="transmembrane region" description="Helical" evidence="4">
    <location>
        <begin position="39"/>
        <end position="60"/>
    </location>
</feature>
<dbReference type="InterPro" id="IPR050469">
    <property type="entry name" value="Diguanylate_Cyclase"/>
</dbReference>
<dbReference type="InterPro" id="IPR043128">
    <property type="entry name" value="Rev_trsase/Diguanyl_cyclase"/>
</dbReference>
<dbReference type="EC" id="2.7.7.65" evidence="2"/>
<keyword evidence="4" id="KW-0812">Transmembrane</keyword>
<reference evidence="6 7" key="1">
    <citation type="submission" date="2018-03" db="EMBL/GenBank/DDBJ databases">
        <title>Whole genome sequencing of Histamine producing bacteria.</title>
        <authorList>
            <person name="Butler K."/>
        </authorList>
    </citation>
    <scope>NUCLEOTIDE SEQUENCE [LARGE SCALE GENOMIC DNA]</scope>
    <source>
        <strain evidence="6 7">ATCC 33979</strain>
    </source>
</reference>
<dbReference type="SUPFAM" id="SSF55073">
    <property type="entry name" value="Nucleotide cyclase"/>
    <property type="match status" value="1"/>
</dbReference>
<keyword evidence="4" id="KW-0472">Membrane</keyword>
<dbReference type="CDD" id="cd01949">
    <property type="entry name" value="GGDEF"/>
    <property type="match status" value="1"/>
</dbReference>
<evidence type="ECO:0000256" key="2">
    <source>
        <dbReference type="ARBA" id="ARBA00012528"/>
    </source>
</evidence>
<sequence>MFKLFVFCFSHDSIALIHNLCEWLTNLFRSDIYKPYLNRVFLMCAVFILVFISLCYYNFLSINILERKLQTLIQTTVDVTKRFHGFYINADSKHYDEGVHFEKIDNGELGIIVKNSGDIHQLNNGMSQLKNEIEEIIGSDLLWTVAVIEKANVAGEVTHFLPLREAYISLDESRHSRNSWISRTIAGESIDKSYRIFNENNVRLTEPYYEKGSSEYIRSILYPVYIDKEIQAIIIVDFKNALIETCINKYNKENHTTLELTDVNHVFSYRFSLPHSITKEKNYISWNFSNIIIQALLFTIIIIIIINVVISFYRKTWKDYYYDSMTGFYRRDHYEPKLNKMTHASVIICDIDHFKSINDTYGHDVGDMVIHEVTKRIRKSIRDTDIAIRWGGEEFVIILPKMKCNDLIHKSEHIRKSVSFGKINEISVTISLGCTHQNPGENIISTLKRADKALYQSKSLGRNKTTFL</sequence>
<dbReference type="Pfam" id="PF00990">
    <property type="entry name" value="GGDEF"/>
    <property type="match status" value="1"/>
</dbReference>
<keyword evidence="4" id="KW-1133">Transmembrane helix</keyword>
<dbReference type="InterPro" id="IPR000160">
    <property type="entry name" value="GGDEF_dom"/>
</dbReference>
<dbReference type="PANTHER" id="PTHR45138">
    <property type="entry name" value="REGULATORY COMPONENTS OF SENSORY TRANSDUCTION SYSTEM"/>
    <property type="match status" value="1"/>
</dbReference>
<dbReference type="Proteomes" id="UP000240410">
    <property type="component" value="Unassembled WGS sequence"/>
</dbReference>
<evidence type="ECO:0000259" key="5">
    <source>
        <dbReference type="PROSITE" id="PS50887"/>
    </source>
</evidence>
<dbReference type="PROSITE" id="PS50887">
    <property type="entry name" value="GGDEF"/>
    <property type="match status" value="1"/>
</dbReference>
<dbReference type="InterPro" id="IPR029787">
    <property type="entry name" value="Nucleotide_cyclase"/>
</dbReference>
<name>A0A2T3M5J1_PHOLE</name>
<comment type="caution">
    <text evidence="6">The sequence shown here is derived from an EMBL/GenBank/DDBJ whole genome shotgun (WGS) entry which is preliminary data.</text>
</comment>
<feature type="domain" description="GGDEF" evidence="5">
    <location>
        <begin position="342"/>
        <end position="468"/>
    </location>
</feature>
<accession>A0A2T3M5J1</accession>
<dbReference type="NCBIfam" id="TIGR00254">
    <property type="entry name" value="GGDEF"/>
    <property type="match status" value="1"/>
</dbReference>
<dbReference type="SMART" id="SM00267">
    <property type="entry name" value="GGDEF"/>
    <property type="match status" value="1"/>
</dbReference>
<protein>
    <recommendedName>
        <fullName evidence="2">diguanylate cyclase</fullName>
        <ecNumber evidence="2">2.7.7.65</ecNumber>
    </recommendedName>
</protein>
<evidence type="ECO:0000256" key="4">
    <source>
        <dbReference type="SAM" id="Phobius"/>
    </source>
</evidence>